<dbReference type="Gene3D" id="3.40.50.300">
    <property type="entry name" value="P-loop containing nucleotide triphosphate hydrolases"/>
    <property type="match status" value="2"/>
</dbReference>
<reference evidence="2 3" key="1">
    <citation type="journal article" date="2009" name="Genome Res.">
        <title>Whole genome sequence of Desulfovibrio magneticus strain RS-1 revealed common gene clusters in magnetotactic bacteria.</title>
        <authorList>
            <person name="Nakazawa H."/>
            <person name="Arakaki A."/>
            <person name="Narita-Yamada S."/>
            <person name="Yashiro I."/>
            <person name="Jinno K."/>
            <person name="Aoki N."/>
            <person name="Tsuruyama A."/>
            <person name="Okamura Y."/>
            <person name="Tanikawa S."/>
            <person name="Fujita N."/>
            <person name="Takeyama H."/>
            <person name="Matsunaga T."/>
        </authorList>
    </citation>
    <scope>NUCLEOTIDE SEQUENCE [LARGE SCALE GENOMIC DNA]</scope>
    <source>
        <strain evidence="3">ATCC 700980 / DSM 13731 / RS-1</strain>
    </source>
</reference>
<dbReference type="InterPro" id="IPR002789">
    <property type="entry name" value="HerA_central"/>
</dbReference>
<organism evidence="2 3">
    <name type="scientific">Solidesulfovibrio magneticus (strain ATCC 700980 / DSM 13731 / RS-1)</name>
    <name type="common">Desulfovibrio magneticus</name>
    <dbReference type="NCBI Taxonomy" id="573370"/>
    <lineage>
        <taxon>Bacteria</taxon>
        <taxon>Pseudomonadati</taxon>
        <taxon>Thermodesulfobacteriota</taxon>
        <taxon>Desulfovibrionia</taxon>
        <taxon>Desulfovibrionales</taxon>
        <taxon>Desulfovibrionaceae</taxon>
        <taxon>Solidesulfovibrio</taxon>
    </lineage>
</organism>
<dbReference type="InterPro" id="IPR008571">
    <property type="entry name" value="HerA-like"/>
</dbReference>
<sequence>MERRAIGYVAAVEGAQATVVLAPEAYGDVAVGAMVVIPSPRSMVFGLVQSLSTPAPGEAASAHDRHLAQLALLGESPGQETEAFAFQRGVSHSPRLGATVRLAESADLVRIYAKPTKSSVAVGALHQDPDVPAYVVVDDFLGKHFAVLGTTGSGKSCTVAVLLRSVLTAHRDGHIVLLDPHDEYAAAFGDMAELVTPDTLSLPYWLLDFEELTQVFCSAGQPYREVEANILKDCVMTAKAEYLRGGAGGGTGNSADEAGLTIDTPVPYRLARVAELLKVGMGKLDKPESSIPYLRLTTRIDALRRDRRFAFMFGQLTIEDVMGELLSRYLRLPGGGRPMTIFNLAGVPAEIVDVVVSVLCRLIFDFALWTRRGQGVPVLLVCEEAHRYVPRDGADAFAPTRRALSRIAKEGRKYGVSLGLVTQRPSEISETVLSQVNTLFALRMSNEQDQLFVRRAMPENAAGLLAALPALRTQEAVAVGEGVPVPMRIRLRDLAAEERPQSDTARFSEVWSAPCNDKGFIADTLDRWRRQVR</sequence>
<keyword evidence="3" id="KW-1185">Reference proteome</keyword>
<dbReference type="Proteomes" id="UP000009071">
    <property type="component" value="Chromosome"/>
</dbReference>
<dbReference type="InterPro" id="IPR027417">
    <property type="entry name" value="P-loop_NTPase"/>
</dbReference>
<gene>
    <name evidence="2" type="ordered locus">DMR_33720</name>
</gene>
<proteinExistence type="predicted"/>
<dbReference type="SUPFAM" id="SSF52540">
    <property type="entry name" value="P-loop containing nucleoside triphosphate hydrolases"/>
    <property type="match status" value="1"/>
</dbReference>
<dbReference type="EMBL" id="AP010904">
    <property type="protein sequence ID" value="BAH76863.1"/>
    <property type="molecule type" value="Genomic_DNA"/>
</dbReference>
<dbReference type="HOGENOM" id="CLU_023842_0_0_7"/>
<dbReference type="eggNOG" id="COG0433">
    <property type="taxonomic scope" value="Bacteria"/>
</dbReference>
<name>C4XKC3_SOLM1</name>
<dbReference type="Pfam" id="PF01935">
    <property type="entry name" value="DUF87"/>
    <property type="match status" value="1"/>
</dbReference>
<protein>
    <recommendedName>
        <fullName evidence="1">Helicase HerA central domain-containing protein</fullName>
    </recommendedName>
</protein>
<dbReference type="KEGG" id="dma:DMR_33720"/>
<dbReference type="RefSeq" id="WP_015862012.1">
    <property type="nucleotide sequence ID" value="NC_012796.1"/>
</dbReference>
<dbReference type="AlphaFoldDB" id="C4XKC3"/>
<evidence type="ECO:0000259" key="1">
    <source>
        <dbReference type="Pfam" id="PF01935"/>
    </source>
</evidence>
<dbReference type="PANTHER" id="PTHR42957">
    <property type="entry name" value="HELICASE MJ1565-RELATED"/>
    <property type="match status" value="1"/>
</dbReference>
<dbReference type="STRING" id="573370.DMR_33720"/>
<dbReference type="PANTHER" id="PTHR42957:SF1">
    <property type="entry name" value="HELICASE MJ1565-RELATED"/>
    <property type="match status" value="1"/>
</dbReference>
<feature type="domain" description="Helicase HerA central" evidence="1">
    <location>
        <begin position="121"/>
        <end position="363"/>
    </location>
</feature>
<evidence type="ECO:0000313" key="3">
    <source>
        <dbReference type="Proteomes" id="UP000009071"/>
    </source>
</evidence>
<accession>C4XKC3</accession>
<dbReference type="OrthoDB" id="9806951at2"/>
<evidence type="ECO:0000313" key="2">
    <source>
        <dbReference type="EMBL" id="BAH76863.1"/>
    </source>
</evidence>